<organism evidence="1 2">
    <name type="scientific">Sporomusa ovata</name>
    <dbReference type="NCBI Taxonomy" id="2378"/>
    <lineage>
        <taxon>Bacteria</taxon>
        <taxon>Bacillati</taxon>
        <taxon>Bacillota</taxon>
        <taxon>Negativicutes</taxon>
        <taxon>Selenomonadales</taxon>
        <taxon>Sporomusaceae</taxon>
        <taxon>Sporomusa</taxon>
    </lineage>
</organism>
<accession>A0A0U1KTI1</accession>
<keyword evidence="2" id="KW-1185">Reference proteome</keyword>
<gene>
    <name evidence="1" type="ORF">SpAn4DRAFT_1534</name>
</gene>
<protein>
    <submittedName>
        <fullName evidence="1">Uncharacterized protein</fullName>
    </submittedName>
</protein>
<name>A0A0U1KTI1_9FIRM</name>
<dbReference type="EMBL" id="CTRP01000003">
    <property type="protein sequence ID" value="CQR70565.1"/>
    <property type="molecule type" value="Genomic_DNA"/>
</dbReference>
<dbReference type="Proteomes" id="UP000049855">
    <property type="component" value="Unassembled WGS sequence"/>
</dbReference>
<dbReference type="AlphaFoldDB" id="A0A0U1KTI1"/>
<reference evidence="2" key="1">
    <citation type="submission" date="2015-03" db="EMBL/GenBank/DDBJ databases">
        <authorList>
            <person name="Nijsse Bart"/>
        </authorList>
    </citation>
    <scope>NUCLEOTIDE SEQUENCE [LARGE SCALE GENOMIC DNA]</scope>
</reference>
<evidence type="ECO:0000313" key="1">
    <source>
        <dbReference type="EMBL" id="CQR70565.1"/>
    </source>
</evidence>
<proteinExistence type="predicted"/>
<evidence type="ECO:0000313" key="2">
    <source>
        <dbReference type="Proteomes" id="UP000049855"/>
    </source>
</evidence>
<sequence length="40" mass="4636">MSFHCVFSPLGFLIFEQLPKKRLSEWPCFLKSSSLAYALI</sequence>